<dbReference type="Gene3D" id="1.10.443.10">
    <property type="entry name" value="Intergrase catalytic core"/>
    <property type="match status" value="1"/>
</dbReference>
<evidence type="ECO:0000256" key="1">
    <source>
        <dbReference type="ARBA" id="ARBA00023125"/>
    </source>
</evidence>
<keyword evidence="3" id="KW-0614">Plasmid</keyword>
<dbReference type="RefSeq" id="WP_053143360.1">
    <property type="nucleotide sequence ID" value="NZ_CP012383.1"/>
</dbReference>
<accession>A0A0K2B6B2</accession>
<evidence type="ECO:0000313" key="4">
    <source>
        <dbReference type="Proteomes" id="UP000061018"/>
    </source>
</evidence>
<sequence length="277" mass="31203">MTTPETQRAYDFQRRKFQDWCESRSESPRPCTMEAFSAYIEYLIKVRRMSPNTVDLAWYAIRTWQPHGHWFDTTLTREMCTRWKMEWESSSTRRTPKSVPIDEAGLRAMLSTCRDDPAGLRDGCLLTLAWGTANQAGELSRCTADAVHLMHDGVRVRLPGAETSVFVRDSGDQTTSVLRFTDGWLGTLAGLGQAEGPLFRQIDRWGNIAAKALLPGGIDIVVRSRAKAAGMEAPGISFRSLRMGRVTLRGASDFTEDDVSTFGRWEPPEFDVLYPAR</sequence>
<dbReference type="Gene3D" id="1.10.150.130">
    <property type="match status" value="1"/>
</dbReference>
<keyword evidence="1" id="KW-0238">DNA-binding</keyword>
<name>A0A0K2B6B2_STRA7</name>
<gene>
    <name evidence="3" type="ORF">SAM23877_p095</name>
</gene>
<geneLocation type="plasmid" evidence="3 4">
    <name>pSAM1</name>
</geneLocation>
<evidence type="ECO:0000313" key="3">
    <source>
        <dbReference type="EMBL" id="AKZ60804.1"/>
    </source>
</evidence>
<dbReference type="EMBL" id="CP012383">
    <property type="protein sequence ID" value="AKZ60804.1"/>
    <property type="molecule type" value="Genomic_DNA"/>
</dbReference>
<dbReference type="GO" id="GO:0003677">
    <property type="term" value="F:DNA binding"/>
    <property type="evidence" value="ECO:0007669"/>
    <property type="project" value="UniProtKB-KW"/>
</dbReference>
<protein>
    <recommendedName>
        <fullName evidence="5">Tyr recombinase domain-containing protein</fullName>
    </recommendedName>
</protein>
<reference evidence="4" key="1">
    <citation type="journal article" date="2015" name="J. Biotechnol.">
        <title>Complete genome sequence of Streptomyces ambofaciens ATCC 23877, the spiramycin producer.</title>
        <authorList>
            <person name="Thibessard A."/>
            <person name="Haas D."/>
            <person name="Gerbaud C."/>
            <person name="Aigle B."/>
            <person name="Lautru S."/>
            <person name="Pernodet J.L."/>
            <person name="Leblond P."/>
        </authorList>
    </citation>
    <scope>NUCLEOTIDE SEQUENCE [LARGE SCALE GENOMIC DNA]</scope>
    <source>
        <strain evidence="4">ATCC 23877 / 3486 / DSM 40053 / JCM 4204 / NBRC 12836 / NRRL B-2516</strain>
        <plasmid evidence="4">pSAM1</plasmid>
    </source>
</reference>
<evidence type="ECO:0000256" key="2">
    <source>
        <dbReference type="ARBA" id="ARBA00023172"/>
    </source>
</evidence>
<proteinExistence type="predicted"/>
<dbReference type="GO" id="GO:0006310">
    <property type="term" value="P:DNA recombination"/>
    <property type="evidence" value="ECO:0007669"/>
    <property type="project" value="UniProtKB-KW"/>
</dbReference>
<dbReference type="InterPro" id="IPR011010">
    <property type="entry name" value="DNA_brk_join_enz"/>
</dbReference>
<dbReference type="SUPFAM" id="SSF47823">
    <property type="entry name" value="lambda integrase-like, N-terminal domain"/>
    <property type="match status" value="1"/>
</dbReference>
<dbReference type="GO" id="GO:0015074">
    <property type="term" value="P:DNA integration"/>
    <property type="evidence" value="ECO:0007669"/>
    <property type="project" value="InterPro"/>
</dbReference>
<evidence type="ECO:0008006" key="5">
    <source>
        <dbReference type="Google" id="ProtNLM"/>
    </source>
</evidence>
<dbReference type="SUPFAM" id="SSF56349">
    <property type="entry name" value="DNA breaking-rejoining enzymes"/>
    <property type="match status" value="1"/>
</dbReference>
<dbReference type="KEGG" id="samb:SAM23877_p095"/>
<organism evidence="3 4">
    <name type="scientific">Streptomyces ambofaciens (strain ATCC 23877 / 3486 / DSM 40053 / JCM 4204 / NBRC 12836 / NRRL B-2516)</name>
    <dbReference type="NCBI Taxonomy" id="278992"/>
    <lineage>
        <taxon>Bacteria</taxon>
        <taxon>Bacillati</taxon>
        <taxon>Actinomycetota</taxon>
        <taxon>Actinomycetes</taxon>
        <taxon>Kitasatosporales</taxon>
        <taxon>Streptomycetaceae</taxon>
        <taxon>Streptomyces</taxon>
    </lineage>
</organism>
<keyword evidence="2" id="KW-0233">DNA recombination</keyword>
<dbReference type="InterPro" id="IPR013762">
    <property type="entry name" value="Integrase-like_cat_sf"/>
</dbReference>
<dbReference type="AlphaFoldDB" id="A0A0K2B6B2"/>
<dbReference type="Proteomes" id="UP000061018">
    <property type="component" value="Plasmid pSAM1"/>
</dbReference>
<dbReference type="InterPro" id="IPR010998">
    <property type="entry name" value="Integrase_recombinase_N"/>
</dbReference>